<reference evidence="3" key="1">
    <citation type="journal article" date="2019" name="Int. J. Syst. Evol. Microbiol.">
        <title>The Global Catalogue of Microorganisms (GCM) 10K type strain sequencing project: providing services to taxonomists for standard genome sequencing and annotation.</title>
        <authorList>
            <consortium name="The Broad Institute Genomics Platform"/>
            <consortium name="The Broad Institute Genome Sequencing Center for Infectious Disease"/>
            <person name="Wu L."/>
            <person name="Ma J."/>
        </authorList>
    </citation>
    <scope>NUCLEOTIDE SEQUENCE [LARGE SCALE GENOMIC DNA]</scope>
    <source>
        <strain evidence="3">JCM 31920</strain>
    </source>
</reference>
<keyword evidence="1" id="KW-0732">Signal</keyword>
<name>A0ABP8MEW0_9BACT</name>
<evidence type="ECO:0000313" key="2">
    <source>
        <dbReference type="EMBL" id="GAA4447972.1"/>
    </source>
</evidence>
<gene>
    <name evidence="2" type="ORF">GCM10023091_43790</name>
</gene>
<protein>
    <submittedName>
        <fullName evidence="2">Uncharacterized protein</fullName>
    </submittedName>
</protein>
<dbReference type="EMBL" id="BAABEY010000036">
    <property type="protein sequence ID" value="GAA4447972.1"/>
    <property type="molecule type" value="Genomic_DNA"/>
</dbReference>
<proteinExistence type="predicted"/>
<feature type="chain" id="PRO_5045785544" evidence="1">
    <location>
        <begin position="26"/>
        <end position="239"/>
    </location>
</feature>
<evidence type="ECO:0000256" key="1">
    <source>
        <dbReference type="SAM" id="SignalP"/>
    </source>
</evidence>
<comment type="caution">
    <text evidence="2">The sequence shown here is derived from an EMBL/GenBank/DDBJ whole genome shotgun (WGS) entry which is preliminary data.</text>
</comment>
<accession>A0ABP8MEW0</accession>
<dbReference type="RefSeq" id="WP_345033153.1">
    <property type="nucleotide sequence ID" value="NZ_BAABEY010000036.1"/>
</dbReference>
<feature type="signal peptide" evidence="1">
    <location>
        <begin position="1"/>
        <end position="25"/>
    </location>
</feature>
<dbReference type="Proteomes" id="UP001501508">
    <property type="component" value="Unassembled WGS sequence"/>
</dbReference>
<organism evidence="2 3">
    <name type="scientific">Ravibacter arvi</name>
    <dbReference type="NCBI Taxonomy" id="2051041"/>
    <lineage>
        <taxon>Bacteria</taxon>
        <taxon>Pseudomonadati</taxon>
        <taxon>Bacteroidota</taxon>
        <taxon>Cytophagia</taxon>
        <taxon>Cytophagales</taxon>
        <taxon>Spirosomataceae</taxon>
        <taxon>Ravibacter</taxon>
    </lineage>
</organism>
<keyword evidence="3" id="KW-1185">Reference proteome</keyword>
<sequence>MKPSSYPATLVLIFTLLLVNLTAFAQESAYDLLVKKDGTIMEVKIVEIKPDEILYRKKDDPDGAIFGIEKSELLSAKLSNGETLTFTVTVDSFYDKARAASYPARPAGVPLYEAIPPKNEFESGIQALPSDQLENKYHLYRAASRAGKAKGWTGTILQIGVNLIGTIIAVANTETDSFGNTYYTNEKAVRTAGFLMIGGTLSGLILGPAGFVKAAKNGNKARYIRDEMRRRGVSYQPRR</sequence>
<evidence type="ECO:0000313" key="3">
    <source>
        <dbReference type="Proteomes" id="UP001501508"/>
    </source>
</evidence>